<protein>
    <submittedName>
        <fullName evidence="5">DNA-binding transcriptional regulator, CsgD family</fullName>
    </submittedName>
</protein>
<evidence type="ECO:0000313" key="6">
    <source>
        <dbReference type="Proteomes" id="UP000190989"/>
    </source>
</evidence>
<accession>A0A1U6I1P4</accession>
<dbReference type="InterPro" id="IPR036388">
    <property type="entry name" value="WH-like_DNA-bd_sf"/>
</dbReference>
<dbReference type="Proteomes" id="UP000190989">
    <property type="component" value="Unassembled WGS sequence"/>
</dbReference>
<reference evidence="6" key="1">
    <citation type="submission" date="2017-02" db="EMBL/GenBank/DDBJ databases">
        <authorList>
            <person name="Varghese N."/>
            <person name="Submissions S."/>
        </authorList>
    </citation>
    <scope>NUCLEOTIDE SEQUENCE [LARGE SCALE GENOMIC DNA]</scope>
    <source>
        <strain evidence="6">SM117</strain>
    </source>
</reference>
<dbReference type="AlphaFoldDB" id="A0A1U6I1P4"/>
<dbReference type="Pfam" id="PF00196">
    <property type="entry name" value="GerE"/>
    <property type="match status" value="1"/>
</dbReference>
<evidence type="ECO:0000256" key="3">
    <source>
        <dbReference type="ARBA" id="ARBA00023163"/>
    </source>
</evidence>
<keyword evidence="6" id="KW-1185">Reference proteome</keyword>
<dbReference type="Gene3D" id="3.30.450.80">
    <property type="entry name" value="Transcription factor LuxR-like, autoinducer-binding domain"/>
    <property type="match status" value="1"/>
</dbReference>
<evidence type="ECO:0000256" key="2">
    <source>
        <dbReference type="ARBA" id="ARBA00023125"/>
    </source>
</evidence>
<gene>
    <name evidence="5" type="ORF">SAMN06295987_1042</name>
</gene>
<dbReference type="CDD" id="cd06170">
    <property type="entry name" value="LuxR_C_like"/>
    <property type="match status" value="1"/>
</dbReference>
<dbReference type="InterPro" id="IPR036693">
    <property type="entry name" value="TF_LuxR_autoind-bd_dom_sf"/>
</dbReference>
<dbReference type="PRINTS" id="PR00038">
    <property type="entry name" value="HTHLUXR"/>
</dbReference>
<dbReference type="SUPFAM" id="SSF46894">
    <property type="entry name" value="C-terminal effector domain of the bipartite response regulators"/>
    <property type="match status" value="1"/>
</dbReference>
<name>A0A1U6I1P4_9SPHN</name>
<evidence type="ECO:0000259" key="4">
    <source>
        <dbReference type="PROSITE" id="PS50043"/>
    </source>
</evidence>
<dbReference type="SMART" id="SM00421">
    <property type="entry name" value="HTH_LUXR"/>
    <property type="match status" value="1"/>
</dbReference>
<dbReference type="GO" id="GO:0006355">
    <property type="term" value="P:regulation of DNA-templated transcription"/>
    <property type="evidence" value="ECO:0007669"/>
    <property type="project" value="InterPro"/>
</dbReference>
<dbReference type="InterPro" id="IPR000792">
    <property type="entry name" value="Tscrpt_reg_LuxR_C"/>
</dbReference>
<dbReference type="GO" id="GO:0003677">
    <property type="term" value="F:DNA binding"/>
    <property type="evidence" value="ECO:0007669"/>
    <property type="project" value="UniProtKB-KW"/>
</dbReference>
<keyword evidence="1" id="KW-0805">Transcription regulation</keyword>
<organism evidence="5 6">
    <name type="scientific">Novosphingobium mathurense</name>
    <dbReference type="NCBI Taxonomy" id="428990"/>
    <lineage>
        <taxon>Bacteria</taxon>
        <taxon>Pseudomonadati</taxon>
        <taxon>Pseudomonadota</taxon>
        <taxon>Alphaproteobacteria</taxon>
        <taxon>Sphingomonadales</taxon>
        <taxon>Sphingomonadaceae</taxon>
        <taxon>Novosphingobium</taxon>
    </lineage>
</organism>
<feature type="domain" description="HTH luxR-type" evidence="4">
    <location>
        <begin position="213"/>
        <end position="278"/>
    </location>
</feature>
<dbReference type="PANTHER" id="PTHR44688">
    <property type="entry name" value="DNA-BINDING TRANSCRIPTIONAL ACTIVATOR DEVR_DOSR"/>
    <property type="match status" value="1"/>
</dbReference>
<dbReference type="PROSITE" id="PS50043">
    <property type="entry name" value="HTH_LUXR_2"/>
    <property type="match status" value="1"/>
</dbReference>
<dbReference type="PANTHER" id="PTHR44688:SF25">
    <property type="entry name" value="HTH LUXR-TYPE DOMAIN-CONTAINING PROTEIN"/>
    <property type="match status" value="1"/>
</dbReference>
<evidence type="ECO:0000313" key="5">
    <source>
        <dbReference type="EMBL" id="SLK01942.1"/>
    </source>
</evidence>
<keyword evidence="2 5" id="KW-0238">DNA-binding</keyword>
<dbReference type="EMBL" id="FVZE01000004">
    <property type="protein sequence ID" value="SLK01942.1"/>
    <property type="molecule type" value="Genomic_DNA"/>
</dbReference>
<dbReference type="Gene3D" id="1.10.10.10">
    <property type="entry name" value="Winged helix-like DNA-binding domain superfamily/Winged helix DNA-binding domain"/>
    <property type="match status" value="1"/>
</dbReference>
<dbReference type="STRING" id="428990.SAMN06295987_1042"/>
<sequence>MISMSRLAARPRPSSVIEVEFRRERSPVGELTLAELDAVRISGESDIRPAAEFLRDLAAAKGLRVACAHDLTDKRTPVDAAGNVLARDVFGWGGDEEVWWRNSRIALQSPITMACRFETEPFWVNAEGFHAHAANHYLDAIDLVDFAARALTSAAIVVPVHMAFGQIGVVCLTPQDQSRTDLSDIFAAHGDMLAIYSRLFVTTYVKLMGGARALPSGALLSKREVECLRWAALGKTDLEIGMIISRSRATVRFHIHNASLKLNAVNRCQTLFKASQLGYITLG</sequence>
<evidence type="ECO:0000256" key="1">
    <source>
        <dbReference type="ARBA" id="ARBA00023015"/>
    </source>
</evidence>
<proteinExistence type="predicted"/>
<dbReference type="InterPro" id="IPR016032">
    <property type="entry name" value="Sig_transdc_resp-reg_C-effctor"/>
</dbReference>
<keyword evidence="3" id="KW-0804">Transcription</keyword>